<dbReference type="EMBL" id="RCML01001294">
    <property type="protein sequence ID" value="KAG2963753.1"/>
    <property type="molecule type" value="Genomic_DNA"/>
</dbReference>
<reference evidence="7" key="3">
    <citation type="submission" date="2021-01" db="EMBL/GenBank/DDBJ databases">
        <title>Phytophthora aleatoria, a newly-described species from Pinus radiata is distinct from Phytophthora cactorum isolates based on comparative genomics.</title>
        <authorList>
            <person name="Mcdougal R."/>
            <person name="Panda P."/>
            <person name="Williams N."/>
            <person name="Studholme D.J."/>
        </authorList>
    </citation>
    <scope>NUCLEOTIDE SEQUENCE</scope>
    <source>
        <strain evidence="7">NZFS 3830</strain>
    </source>
</reference>
<feature type="region of interest" description="Disordered" evidence="1">
    <location>
        <begin position="51"/>
        <end position="70"/>
    </location>
</feature>
<dbReference type="OrthoDB" id="10271407at2759"/>
<dbReference type="Proteomes" id="UP000736787">
    <property type="component" value="Unassembled WGS sequence"/>
</dbReference>
<dbReference type="EMBL" id="RCMK01000973">
    <property type="protein sequence ID" value="KAG2906044.1"/>
    <property type="molecule type" value="Genomic_DNA"/>
</dbReference>
<reference evidence="8 9" key="1">
    <citation type="submission" date="2018-01" db="EMBL/GenBank/DDBJ databases">
        <title>Draft genome of the strawberry crown rot pathogen Phytophthora cactorum.</title>
        <authorList>
            <person name="Armitage A.D."/>
            <person name="Lysoe E."/>
            <person name="Nellist C.F."/>
            <person name="Harrison R.J."/>
            <person name="Brurberg M.B."/>
        </authorList>
    </citation>
    <scope>NUCLEOTIDE SEQUENCE [LARGE SCALE GENOMIC DNA]</scope>
    <source>
        <strain evidence="8 9">10300</strain>
    </source>
</reference>
<evidence type="ECO:0000313" key="8">
    <source>
        <dbReference type="EMBL" id="RAW23695.1"/>
    </source>
</evidence>
<accession>A0A329RG88</accession>
<evidence type="ECO:0000313" key="9">
    <source>
        <dbReference type="Proteomes" id="UP000251314"/>
    </source>
</evidence>
<dbReference type="AlphaFoldDB" id="A0A329RG88"/>
<dbReference type="EMBL" id="RCMI01001326">
    <property type="protein sequence ID" value="KAG2886648.1"/>
    <property type="molecule type" value="Genomic_DNA"/>
</dbReference>
<name>A0A329RG88_9STRA</name>
<comment type="caution">
    <text evidence="8">The sequence shown here is derived from an EMBL/GenBank/DDBJ whole genome shotgun (WGS) entry which is preliminary data.</text>
</comment>
<dbReference type="EMBL" id="JAENGZ010001342">
    <property type="protein sequence ID" value="KAG6948708.1"/>
    <property type="molecule type" value="Genomic_DNA"/>
</dbReference>
<sequence>MLGFAPGRVRKVDDVPRAAWDVVEVNNVTKQSGFSMDIHYRKKLMKLTQDQREKAYGGRRGKSLDVKSIT</sequence>
<dbReference type="EMBL" id="RCMV01001380">
    <property type="protein sequence ID" value="KAG3208866.1"/>
    <property type="molecule type" value="Genomic_DNA"/>
</dbReference>
<dbReference type="Proteomes" id="UP000697107">
    <property type="component" value="Unassembled WGS sequence"/>
</dbReference>
<dbReference type="Proteomes" id="UP000774804">
    <property type="component" value="Unassembled WGS sequence"/>
</dbReference>
<dbReference type="Proteomes" id="UP000688947">
    <property type="component" value="Unassembled WGS sequence"/>
</dbReference>
<keyword evidence="9" id="KW-1185">Reference proteome</keyword>
<evidence type="ECO:0000256" key="1">
    <source>
        <dbReference type="SAM" id="MobiDB-lite"/>
    </source>
</evidence>
<evidence type="ECO:0000313" key="5">
    <source>
        <dbReference type="EMBL" id="KAG2963753.1"/>
    </source>
</evidence>
<evidence type="ECO:0000313" key="7">
    <source>
        <dbReference type="EMBL" id="KAG6948708.1"/>
    </source>
</evidence>
<organism evidence="8 9">
    <name type="scientific">Phytophthora cactorum</name>
    <dbReference type="NCBI Taxonomy" id="29920"/>
    <lineage>
        <taxon>Eukaryota</taxon>
        <taxon>Sar</taxon>
        <taxon>Stramenopiles</taxon>
        <taxon>Oomycota</taxon>
        <taxon>Peronosporomycetes</taxon>
        <taxon>Peronosporales</taxon>
        <taxon>Peronosporaceae</taxon>
        <taxon>Phytophthora</taxon>
    </lineage>
</organism>
<evidence type="ECO:0000313" key="3">
    <source>
        <dbReference type="EMBL" id="KAG2886648.1"/>
    </source>
</evidence>
<protein>
    <submittedName>
        <fullName evidence="8">Uncharacterized protein</fullName>
    </submittedName>
</protein>
<evidence type="ECO:0000313" key="4">
    <source>
        <dbReference type="EMBL" id="KAG2906044.1"/>
    </source>
</evidence>
<evidence type="ECO:0000313" key="6">
    <source>
        <dbReference type="EMBL" id="KAG3208866.1"/>
    </source>
</evidence>
<proteinExistence type="predicted"/>
<evidence type="ECO:0000313" key="2">
    <source>
        <dbReference type="EMBL" id="KAG2836516.1"/>
    </source>
</evidence>
<dbReference type="VEuPathDB" id="FungiDB:PC110_g19870"/>
<dbReference type="Proteomes" id="UP000251314">
    <property type="component" value="Unassembled WGS sequence"/>
</dbReference>
<dbReference type="Proteomes" id="UP000760860">
    <property type="component" value="Unassembled WGS sequence"/>
</dbReference>
<gene>
    <name evidence="7" type="ORF">JG687_00015302</name>
    <name evidence="8" type="ORF">PC110_g19870</name>
    <name evidence="2" type="ORF">PC113_g20014</name>
    <name evidence="3" type="ORF">PC115_g20612</name>
    <name evidence="4" type="ORF">PC117_g20604</name>
    <name evidence="5" type="ORF">PC118_g20719</name>
    <name evidence="6" type="ORF">PC129_g20114</name>
</gene>
<dbReference type="EMBL" id="RCMG01001094">
    <property type="protein sequence ID" value="KAG2836516.1"/>
    <property type="molecule type" value="Genomic_DNA"/>
</dbReference>
<dbReference type="EMBL" id="MJFZ01001010">
    <property type="protein sequence ID" value="RAW23695.1"/>
    <property type="molecule type" value="Genomic_DNA"/>
</dbReference>
<reference evidence="2" key="2">
    <citation type="submission" date="2018-10" db="EMBL/GenBank/DDBJ databases">
        <title>Effector identification in a new, highly contiguous assembly of the strawberry crown rot pathogen Phytophthora cactorum.</title>
        <authorList>
            <person name="Armitage A.D."/>
            <person name="Nellist C.F."/>
            <person name="Bates H."/>
            <person name="Vickerstaff R.J."/>
            <person name="Harrison R.J."/>
        </authorList>
    </citation>
    <scope>NUCLEOTIDE SEQUENCE</scope>
    <source>
        <strain evidence="2">15-7</strain>
        <strain evidence="3">4032</strain>
        <strain evidence="4">4040</strain>
        <strain evidence="5">P415</strain>
        <strain evidence="6">P421</strain>
    </source>
</reference>
<dbReference type="Proteomes" id="UP000735874">
    <property type="component" value="Unassembled WGS sequence"/>
</dbReference>